<dbReference type="Proteomes" id="UP000249590">
    <property type="component" value="Unassembled WGS sequence"/>
</dbReference>
<feature type="region of interest" description="Disordered" evidence="1">
    <location>
        <begin position="31"/>
        <end position="73"/>
    </location>
</feature>
<evidence type="ECO:0000256" key="1">
    <source>
        <dbReference type="SAM" id="MobiDB-lite"/>
    </source>
</evidence>
<organism evidence="2 3">
    <name type="scientific">Acuticoccus sediminis</name>
    <dbReference type="NCBI Taxonomy" id="2184697"/>
    <lineage>
        <taxon>Bacteria</taxon>
        <taxon>Pseudomonadati</taxon>
        <taxon>Pseudomonadota</taxon>
        <taxon>Alphaproteobacteria</taxon>
        <taxon>Hyphomicrobiales</taxon>
        <taxon>Amorphaceae</taxon>
        <taxon>Acuticoccus</taxon>
    </lineage>
</organism>
<feature type="compositionally biased region" description="Polar residues" evidence="1">
    <location>
        <begin position="8"/>
        <end position="20"/>
    </location>
</feature>
<reference evidence="2 3" key="1">
    <citation type="submission" date="2018-05" db="EMBL/GenBank/DDBJ databases">
        <title>Acuticoccus sediminis sp. nov., isolated from deep-sea sediment of Indian Ocean.</title>
        <authorList>
            <person name="Liu X."/>
            <person name="Lai Q."/>
            <person name="Du Y."/>
            <person name="Sun F."/>
            <person name="Zhang X."/>
            <person name="Wang S."/>
            <person name="Shao Z."/>
        </authorList>
    </citation>
    <scope>NUCLEOTIDE SEQUENCE [LARGE SCALE GENOMIC DNA]</scope>
    <source>
        <strain evidence="2 3">PTG4-2</strain>
    </source>
</reference>
<proteinExistence type="predicted"/>
<comment type="caution">
    <text evidence="2">The sequence shown here is derived from an EMBL/GenBank/DDBJ whole genome shotgun (WGS) entry which is preliminary data.</text>
</comment>
<evidence type="ECO:0000313" key="3">
    <source>
        <dbReference type="Proteomes" id="UP000249590"/>
    </source>
</evidence>
<feature type="region of interest" description="Disordered" evidence="1">
    <location>
        <begin position="1"/>
        <end position="20"/>
    </location>
</feature>
<protein>
    <submittedName>
        <fullName evidence="2">Uncharacterized protein</fullName>
    </submittedName>
</protein>
<dbReference type="EMBL" id="QHHQ01000006">
    <property type="protein sequence ID" value="RAH98828.1"/>
    <property type="molecule type" value="Genomic_DNA"/>
</dbReference>
<name>A0A8B2NPG0_9HYPH</name>
<gene>
    <name evidence="2" type="ORF">DLJ53_24650</name>
</gene>
<keyword evidence="3" id="KW-1185">Reference proteome</keyword>
<accession>A0A8B2NPG0</accession>
<sequence length="73" mass="7484">MSFLYASGNDSTAAAGSSGSEWKYVPIRRTAAADDDDRTNPDLAAADDDGAGPDAGASDGFHFMPPDIDGAIF</sequence>
<evidence type="ECO:0000313" key="2">
    <source>
        <dbReference type="EMBL" id="RAH98828.1"/>
    </source>
</evidence>
<dbReference type="AlphaFoldDB" id="A0A8B2NPG0"/>